<dbReference type="SMART" id="SM00054">
    <property type="entry name" value="EFh"/>
    <property type="match status" value="1"/>
</dbReference>
<feature type="compositionally biased region" description="Polar residues" evidence="6">
    <location>
        <begin position="35"/>
        <end position="44"/>
    </location>
</feature>
<accession>A0A067QN55</accession>
<feature type="region of interest" description="Disordered" evidence="6">
    <location>
        <begin position="510"/>
        <end position="537"/>
    </location>
</feature>
<feature type="region of interest" description="Disordered" evidence="6">
    <location>
        <begin position="410"/>
        <end position="495"/>
    </location>
</feature>
<dbReference type="GO" id="GO:0005262">
    <property type="term" value="F:calcium channel activity"/>
    <property type="evidence" value="ECO:0007669"/>
    <property type="project" value="TreeGrafter"/>
</dbReference>
<evidence type="ECO:0000256" key="4">
    <source>
        <dbReference type="ARBA" id="ARBA00022989"/>
    </source>
</evidence>
<evidence type="ECO:0000256" key="1">
    <source>
        <dbReference type="ARBA" id="ARBA00004370"/>
    </source>
</evidence>
<dbReference type="AlphaFoldDB" id="A0A067QN55"/>
<dbReference type="Gene3D" id="2.30.30.60">
    <property type="match status" value="1"/>
</dbReference>
<dbReference type="EMBL" id="KL197709">
    <property type="protein sequence ID" value="KDQ64972.1"/>
    <property type="molecule type" value="Genomic_DNA"/>
</dbReference>
<evidence type="ECO:0000313" key="9">
    <source>
        <dbReference type="EMBL" id="KDQ64972.1"/>
    </source>
</evidence>
<dbReference type="SUPFAM" id="SSF47473">
    <property type="entry name" value="EF-hand"/>
    <property type="match status" value="1"/>
</dbReference>
<dbReference type="InterPro" id="IPR002048">
    <property type="entry name" value="EF_hand_dom"/>
</dbReference>
<evidence type="ECO:0000256" key="7">
    <source>
        <dbReference type="SAM" id="Phobius"/>
    </source>
</evidence>
<evidence type="ECO:0000256" key="2">
    <source>
        <dbReference type="ARBA" id="ARBA00022692"/>
    </source>
</evidence>
<feature type="region of interest" description="Disordered" evidence="6">
    <location>
        <begin position="889"/>
        <end position="918"/>
    </location>
</feature>
<evidence type="ECO:0000256" key="6">
    <source>
        <dbReference type="SAM" id="MobiDB-lite"/>
    </source>
</evidence>
<dbReference type="HOGENOM" id="CLU_011269_1_0_1"/>
<dbReference type="PANTHER" id="PTHR31323:SF1">
    <property type="entry name" value="MECHANOSENSITIVE ION CHANNEL PROTEIN"/>
    <property type="match status" value="1"/>
</dbReference>
<keyword evidence="4 7" id="KW-1133">Transmembrane helix</keyword>
<comment type="subcellular location">
    <subcellularLocation>
        <location evidence="1">Membrane</location>
    </subcellularLocation>
</comment>
<dbReference type="OrthoDB" id="544685at2759"/>
<organism evidence="9 10">
    <name type="scientific">Jaapia argillacea MUCL 33604</name>
    <dbReference type="NCBI Taxonomy" id="933084"/>
    <lineage>
        <taxon>Eukaryota</taxon>
        <taxon>Fungi</taxon>
        <taxon>Dikarya</taxon>
        <taxon>Basidiomycota</taxon>
        <taxon>Agaricomycotina</taxon>
        <taxon>Agaricomycetes</taxon>
        <taxon>Agaricomycetidae</taxon>
        <taxon>Jaapiales</taxon>
        <taxon>Jaapiaceae</taxon>
        <taxon>Jaapia</taxon>
    </lineage>
</organism>
<proteinExistence type="predicted"/>
<dbReference type="GO" id="GO:0005509">
    <property type="term" value="F:calcium ion binding"/>
    <property type="evidence" value="ECO:0007669"/>
    <property type="project" value="InterPro"/>
</dbReference>
<evidence type="ECO:0000313" key="10">
    <source>
        <dbReference type="Proteomes" id="UP000027265"/>
    </source>
</evidence>
<dbReference type="SUPFAM" id="SSF50182">
    <property type="entry name" value="Sm-like ribonucleoproteins"/>
    <property type="match status" value="1"/>
</dbReference>
<dbReference type="InterPro" id="IPR018247">
    <property type="entry name" value="EF_Hand_1_Ca_BS"/>
</dbReference>
<dbReference type="Proteomes" id="UP000027265">
    <property type="component" value="Unassembled WGS sequence"/>
</dbReference>
<feature type="transmembrane region" description="Helical" evidence="7">
    <location>
        <begin position="324"/>
        <end position="348"/>
    </location>
</feature>
<dbReference type="GO" id="GO:0006874">
    <property type="term" value="P:intracellular calcium ion homeostasis"/>
    <property type="evidence" value="ECO:0007669"/>
    <property type="project" value="TreeGrafter"/>
</dbReference>
<feature type="transmembrane region" description="Helical" evidence="7">
    <location>
        <begin position="283"/>
        <end position="304"/>
    </location>
</feature>
<feature type="transmembrane region" description="Helical" evidence="7">
    <location>
        <begin position="229"/>
        <end position="262"/>
    </location>
</feature>
<dbReference type="InterPro" id="IPR023408">
    <property type="entry name" value="MscS_beta-dom_sf"/>
</dbReference>
<dbReference type="InterPro" id="IPR011992">
    <property type="entry name" value="EF-hand-dom_pair"/>
</dbReference>
<dbReference type="Pfam" id="PF25886">
    <property type="entry name" value="Msy1"/>
    <property type="match status" value="1"/>
</dbReference>
<dbReference type="InterPro" id="IPR058650">
    <property type="entry name" value="Msy1/2-like"/>
</dbReference>
<keyword evidence="3" id="KW-0106">Calcium</keyword>
<feature type="compositionally biased region" description="Polar residues" evidence="6">
    <location>
        <begin position="469"/>
        <end position="480"/>
    </location>
</feature>
<dbReference type="GO" id="GO:0016020">
    <property type="term" value="C:membrane"/>
    <property type="evidence" value="ECO:0007669"/>
    <property type="project" value="UniProtKB-SubCell"/>
</dbReference>
<dbReference type="Pfam" id="PF00924">
    <property type="entry name" value="MS_channel_2nd"/>
    <property type="match status" value="1"/>
</dbReference>
<evidence type="ECO:0000256" key="3">
    <source>
        <dbReference type="ARBA" id="ARBA00022837"/>
    </source>
</evidence>
<keyword evidence="5 7" id="KW-0472">Membrane</keyword>
<feature type="transmembrane region" description="Helical" evidence="7">
    <location>
        <begin position="178"/>
        <end position="209"/>
    </location>
</feature>
<feature type="transmembrane region" description="Helical" evidence="7">
    <location>
        <begin position="699"/>
        <end position="724"/>
    </location>
</feature>
<protein>
    <recommendedName>
        <fullName evidence="8">EF-hand domain-containing protein</fullName>
    </recommendedName>
</protein>
<gene>
    <name evidence="9" type="ORF">JAAARDRAFT_52890</name>
</gene>
<dbReference type="Gene3D" id="1.10.238.10">
    <property type="entry name" value="EF-hand"/>
    <property type="match status" value="1"/>
</dbReference>
<reference evidence="10" key="1">
    <citation type="journal article" date="2014" name="Proc. Natl. Acad. Sci. U.S.A.">
        <title>Extensive sampling of basidiomycete genomes demonstrates inadequacy of the white-rot/brown-rot paradigm for wood decay fungi.</title>
        <authorList>
            <person name="Riley R."/>
            <person name="Salamov A.A."/>
            <person name="Brown D.W."/>
            <person name="Nagy L.G."/>
            <person name="Floudas D."/>
            <person name="Held B.W."/>
            <person name="Levasseur A."/>
            <person name="Lombard V."/>
            <person name="Morin E."/>
            <person name="Otillar R."/>
            <person name="Lindquist E.A."/>
            <person name="Sun H."/>
            <person name="LaButti K.M."/>
            <person name="Schmutz J."/>
            <person name="Jabbour D."/>
            <person name="Luo H."/>
            <person name="Baker S.E."/>
            <person name="Pisabarro A.G."/>
            <person name="Walton J.D."/>
            <person name="Blanchette R.A."/>
            <person name="Henrissat B."/>
            <person name="Martin F."/>
            <person name="Cullen D."/>
            <person name="Hibbett D.S."/>
            <person name="Grigoriev I.V."/>
        </authorList>
    </citation>
    <scope>NUCLEOTIDE SEQUENCE [LARGE SCALE GENOMIC DNA]</scope>
    <source>
        <strain evidence="10">MUCL 33604</strain>
    </source>
</reference>
<evidence type="ECO:0000259" key="8">
    <source>
        <dbReference type="PROSITE" id="PS50222"/>
    </source>
</evidence>
<feature type="compositionally biased region" description="Basic residues" evidence="6">
    <location>
        <begin position="421"/>
        <end position="430"/>
    </location>
</feature>
<feature type="compositionally biased region" description="Low complexity" evidence="6">
    <location>
        <begin position="483"/>
        <end position="495"/>
    </location>
</feature>
<keyword evidence="10" id="KW-1185">Reference proteome</keyword>
<name>A0A067QN55_9AGAM</name>
<keyword evidence="2 7" id="KW-0812">Transmembrane</keyword>
<evidence type="ECO:0000256" key="5">
    <source>
        <dbReference type="ARBA" id="ARBA00023136"/>
    </source>
</evidence>
<feature type="region of interest" description="Disordered" evidence="6">
    <location>
        <begin position="1"/>
        <end position="146"/>
    </location>
</feature>
<dbReference type="PANTHER" id="PTHR31323">
    <property type="entry name" value="MECHANOSENSITIVE ION CHANNEL PROTEIN MSY2"/>
    <property type="match status" value="1"/>
</dbReference>
<dbReference type="InterPro" id="IPR006685">
    <property type="entry name" value="MscS_channel_2nd"/>
</dbReference>
<feature type="transmembrane region" description="Helical" evidence="7">
    <location>
        <begin position="667"/>
        <end position="687"/>
    </location>
</feature>
<dbReference type="PROSITE" id="PS00018">
    <property type="entry name" value="EF_HAND_1"/>
    <property type="match status" value="1"/>
</dbReference>
<dbReference type="InterPro" id="IPR010920">
    <property type="entry name" value="LSM_dom_sf"/>
</dbReference>
<dbReference type="InParanoid" id="A0A067QN55"/>
<dbReference type="PROSITE" id="PS50222">
    <property type="entry name" value="EF_HAND_2"/>
    <property type="match status" value="1"/>
</dbReference>
<feature type="domain" description="EF-hand" evidence="8">
    <location>
        <begin position="614"/>
        <end position="649"/>
    </location>
</feature>
<feature type="compositionally biased region" description="Acidic residues" evidence="6">
    <location>
        <begin position="131"/>
        <end position="146"/>
    </location>
</feature>
<sequence length="959" mass="107238">MQPPRKDPSPPLRYRASSLFNTENDYQEALPSPPYQRQASTSQVVLDGLPPPQSPAYRSQTSFMDSKDERTAEVDGQSTDIKLKSREESSPPQKKLVVHYPDDIDVPSYHNTPQRLDSGDALSQRVPLGADTDDEDDHDDEDDYDWSAEEDLVDEEAKFEQKMGGEQKKRKGWGLRRIITLLLSSLLGTLFLSSILVAVALLLHFYFYIPHPTSSRRYLTSNISAWLYFFAVNLLISWFLALLVDLVPVFVRFGIAVAWGHVSEDWKTRLEMYGSVKGCVKPVLYAASGWVSWVIIFQSVFGLYDSGNEGRSWASYTPRVHQAIEFLFFLALVLSVQRLLSQAIAFAFHRVAYADRLESLREALKAVEKLRTYKPKHRSGMGMGHRSGKSTPVLSVFGWGTATHDVEDGDVEDEMDVVQGRGKKKGKARGRSSWLHKADKELLKHKRRKDESRSRSRSRAGSRSPIRLTSASHSEPSTCPISPVATPTHAHTYPPTAVAVTSSPERTVLGPAAPTHHRRTSSFGFGFGSHRTGKEHGPEDEVGMMQAAKVLKTAVLHDARNIKGKEGGGLNGLMWNVGSAHEAKRLAKAIYTTFKDKKRHSPLLLPADFEPAFPSPEEAAEAFRVFDVDNNGDISRAEIKTTLLKIYKERRSLSRSMRDVSVALKTLDQMLLVAAFVVLFFVSLSIFRVNYVKSLTSLYSLFIAASFIFKSSASGAFDAVMFIFVTHPFDTGDRCFIDDENLVVKKMGLFATVFARADGTETYYFNSQLFNKFITNARRSGKTFENLTMQVAWKTPLGKLDELSRLLNDWLQKDPNRWYEPSTSIGLSKIEHQRYLELTIGIGHNGYIQDWGMRMQRKTTFHAAVQHFCRHLGIVSSQSPMPIIWAGGETMPGTPTPEVEDYSPSSPVPESALDRGADKSARDLKPCLGFVPAAQDTTVRKSRSKKLVLRSMGAEGGDG</sequence>